<sequence length="601" mass="69326">MRRADFRMAGRRTLVKVNFFFSTVIGSAQQKLVGLMRTLLHNDLRCCPEMTPVLLPEAWDEVKSVPQETMLFKLTSTNCFCVFINGLDEFQDPDGWDQSDLVDLLYKWAPAGQSSVKLCVASREQTAFCSKFAPELTIRPHDLTRYDMERFVEERLQKVPDVELKQKLIRTIPQKAEGVFIWAKLVVGEIREDLNMGDAVDLDLNIFDRFPAGLRPLLNRTVATIPERHRRNAYLVFAIRPVMERLIVPCSVVALSFIHEYCKNPQFASTLTPLKWQLEIVVDADTVIDSDDERVDKAKTQLRTWCRGLVEVLIVHPGASARSTWGLGTGISYPSRMLLHQTYFSHRTVSEYFQAVVQDVLLKGGVTRDTTHDAISQMLLAEFCYCGPLPRICHRGWMKQLLLLRHKHSLDGPPFVFLERLQNVMTRRQVVMRFILAEQREKQHLELNPNKDHDSSQTRGEIIDIGTIAMSEVPDMPWWSDKVKLWGPFFTVIRCGKYEYPTWKLQTDHNFNPDLLSIAATVYLAIGASHVSPSRYGKVTGLDPTDQQHCEFLEQVFTKYRKHLFNKTTFVPRPTYTNPWKRKFRDERSTNTVTPEECLTI</sequence>
<keyword evidence="1" id="KW-0677">Repeat</keyword>
<evidence type="ECO:0000313" key="4">
    <source>
        <dbReference type="Proteomes" id="UP000280685"/>
    </source>
</evidence>
<evidence type="ECO:0000313" key="3">
    <source>
        <dbReference type="EMBL" id="VBB81443.1"/>
    </source>
</evidence>
<reference evidence="3" key="1">
    <citation type="submission" date="2018-02" db="EMBL/GenBank/DDBJ databases">
        <authorList>
            <person name="Silar P."/>
        </authorList>
    </citation>
    <scope>NUCLEOTIDE SEQUENCE [LARGE SCALE GENOMIC DNA]</scope>
    <source>
        <strain evidence="3">T</strain>
    </source>
</reference>
<organism evidence="3 4">
    <name type="scientific">Podospora comata</name>
    <dbReference type="NCBI Taxonomy" id="48703"/>
    <lineage>
        <taxon>Eukaryota</taxon>
        <taxon>Fungi</taxon>
        <taxon>Dikarya</taxon>
        <taxon>Ascomycota</taxon>
        <taxon>Pezizomycotina</taxon>
        <taxon>Sordariomycetes</taxon>
        <taxon>Sordariomycetidae</taxon>
        <taxon>Sordariales</taxon>
        <taxon>Podosporaceae</taxon>
        <taxon>Podospora</taxon>
    </lineage>
</organism>
<proteinExistence type="predicted"/>
<accession>A0ABY6SE38</accession>
<feature type="domain" description="Nephrocystin 3-like N-terminal" evidence="2">
    <location>
        <begin position="17"/>
        <end position="123"/>
    </location>
</feature>
<dbReference type="EMBL" id="LR026968">
    <property type="protein sequence ID" value="VBB81443.1"/>
    <property type="molecule type" value="Genomic_DNA"/>
</dbReference>
<name>A0ABY6SE38_PODCO</name>
<evidence type="ECO:0000259" key="2">
    <source>
        <dbReference type="Pfam" id="PF24883"/>
    </source>
</evidence>
<evidence type="ECO:0000256" key="1">
    <source>
        <dbReference type="ARBA" id="ARBA00022737"/>
    </source>
</evidence>
<dbReference type="PANTHER" id="PTHR10039:SF5">
    <property type="entry name" value="NACHT DOMAIN-CONTAINING PROTEIN"/>
    <property type="match status" value="1"/>
</dbReference>
<protein>
    <recommendedName>
        <fullName evidence="2">Nephrocystin 3-like N-terminal domain-containing protein</fullName>
    </recommendedName>
</protein>
<dbReference type="Pfam" id="PF24883">
    <property type="entry name" value="NPHP3_N"/>
    <property type="match status" value="1"/>
</dbReference>
<dbReference type="InterPro" id="IPR056884">
    <property type="entry name" value="NPHP3-like_N"/>
</dbReference>
<dbReference type="Proteomes" id="UP000280685">
    <property type="component" value="Chromosome 5"/>
</dbReference>
<gene>
    <name evidence="3" type="ORF">PODCO_511908</name>
</gene>
<keyword evidence="4" id="KW-1185">Reference proteome</keyword>
<dbReference type="PANTHER" id="PTHR10039">
    <property type="entry name" value="AMELOGENIN"/>
    <property type="match status" value="1"/>
</dbReference>